<dbReference type="EMBL" id="BMQB01000006">
    <property type="protein sequence ID" value="GGJ97832.1"/>
    <property type="molecule type" value="Genomic_DNA"/>
</dbReference>
<keyword evidence="10" id="KW-0902">Two-component regulatory system</keyword>
<keyword evidence="11 13" id="KW-0472">Membrane</keyword>
<organism evidence="15 16">
    <name type="scientific">Pilimelia anulata</name>
    <dbReference type="NCBI Taxonomy" id="53371"/>
    <lineage>
        <taxon>Bacteria</taxon>
        <taxon>Bacillati</taxon>
        <taxon>Actinomycetota</taxon>
        <taxon>Actinomycetes</taxon>
        <taxon>Micromonosporales</taxon>
        <taxon>Micromonosporaceae</taxon>
        <taxon>Pilimelia</taxon>
    </lineage>
</organism>
<evidence type="ECO:0000256" key="4">
    <source>
        <dbReference type="ARBA" id="ARBA00022475"/>
    </source>
</evidence>
<dbReference type="PROSITE" id="PS50109">
    <property type="entry name" value="HIS_KIN"/>
    <property type="match status" value="1"/>
</dbReference>
<evidence type="ECO:0000256" key="6">
    <source>
        <dbReference type="ARBA" id="ARBA00022679"/>
    </source>
</evidence>
<comment type="caution">
    <text evidence="15">The sequence shown here is derived from an EMBL/GenBank/DDBJ whole genome shotgun (WGS) entry which is preliminary data.</text>
</comment>
<sequence>MNVTSLLTTLVALPAVAILVRAAVLWLRRRDPIDGQIALLFVPDLVFLVADLLWYATGRTDLTGPVAALALARAYQTLRIAGLLRPTARWLEGAALAAVLLLSVPMAAVDRPVPPAVGIPYAACFVAIEVAAARLFAAEARHRRGTPAVRLRVAAAATLLFAGAPLLAVVGTRAGLITDDGANHHLALTGPGVAVLVAYESCLVLSALGYLVAFVPPRWLREVWATRAANVVGERLLDAPPTEAAERLWRRYAGVVRDVTSADAVVVLLRDPAGALCRAGAAGTDWAPPPGLPAGALDALLGLRQPVAVGAARGAASRHAGGPLLADLAAGPGAGLLLTAVPLPPPRLAGGALVIANRTRGLFAGDDLKLVARIAVLCGVLAERSAVLADREAALAEQRRLGAELAASVRALTRADNAKRDFLAAMSHELRTPLNAIIGFSDLMRADLAPDDPHAAWIGHVHTSGRHLLALINELLDLSRVESGTMELDPADIRLDRLVRDLVSSLGPLLDPKRLRVAVEVPPMLVRVDPVRFRQILENLLANAIRYTPERGRITVAAGAAGPDLTVAVSDTGVGIAEADLDLIFDPFARVGAAGERSGGTGLGLAVVHRIVRAHGGDIAVASVPGAGSTFTVTVPGAALGPAAPDPPPAPGGVAAGLAAGPDGGC</sequence>
<name>A0A8J3B6R0_9ACTN</name>
<evidence type="ECO:0000256" key="2">
    <source>
        <dbReference type="ARBA" id="ARBA00004236"/>
    </source>
</evidence>
<proteinExistence type="predicted"/>
<feature type="compositionally biased region" description="Low complexity" evidence="12">
    <location>
        <begin position="652"/>
        <end position="666"/>
    </location>
</feature>
<feature type="transmembrane region" description="Helical" evidence="13">
    <location>
        <begin position="192"/>
        <end position="215"/>
    </location>
</feature>
<dbReference type="InterPro" id="IPR036890">
    <property type="entry name" value="HATPase_C_sf"/>
</dbReference>
<evidence type="ECO:0000256" key="1">
    <source>
        <dbReference type="ARBA" id="ARBA00000085"/>
    </source>
</evidence>
<dbReference type="SUPFAM" id="SSF55874">
    <property type="entry name" value="ATPase domain of HSP90 chaperone/DNA topoisomerase II/histidine kinase"/>
    <property type="match status" value="1"/>
</dbReference>
<evidence type="ECO:0000256" key="7">
    <source>
        <dbReference type="ARBA" id="ARBA00022741"/>
    </source>
</evidence>
<dbReference type="PANTHER" id="PTHR43711:SF31">
    <property type="entry name" value="HISTIDINE KINASE"/>
    <property type="match status" value="1"/>
</dbReference>
<keyword evidence="16" id="KW-1185">Reference proteome</keyword>
<keyword evidence="13" id="KW-0812">Transmembrane</keyword>
<evidence type="ECO:0000313" key="16">
    <source>
        <dbReference type="Proteomes" id="UP000649739"/>
    </source>
</evidence>
<evidence type="ECO:0000256" key="12">
    <source>
        <dbReference type="SAM" id="MobiDB-lite"/>
    </source>
</evidence>
<dbReference type="EC" id="2.7.13.3" evidence="3"/>
<evidence type="ECO:0000256" key="3">
    <source>
        <dbReference type="ARBA" id="ARBA00012438"/>
    </source>
</evidence>
<keyword evidence="7" id="KW-0547">Nucleotide-binding</keyword>
<keyword evidence="6" id="KW-0808">Transferase</keyword>
<evidence type="ECO:0000256" key="8">
    <source>
        <dbReference type="ARBA" id="ARBA00022777"/>
    </source>
</evidence>
<feature type="region of interest" description="Disordered" evidence="12">
    <location>
        <begin position="642"/>
        <end position="666"/>
    </location>
</feature>
<keyword evidence="9" id="KW-0067">ATP-binding</keyword>
<dbReference type="SMART" id="SM00388">
    <property type="entry name" value="HisKA"/>
    <property type="match status" value="1"/>
</dbReference>
<protein>
    <recommendedName>
        <fullName evidence="3">histidine kinase</fullName>
        <ecNumber evidence="3">2.7.13.3</ecNumber>
    </recommendedName>
</protein>
<feature type="transmembrane region" description="Helical" evidence="13">
    <location>
        <begin position="149"/>
        <end position="172"/>
    </location>
</feature>
<dbReference type="AlphaFoldDB" id="A0A8J3B6R0"/>
<dbReference type="CDD" id="cd16922">
    <property type="entry name" value="HATPase_EvgS-ArcB-TorS-like"/>
    <property type="match status" value="1"/>
</dbReference>
<dbReference type="PANTHER" id="PTHR43711">
    <property type="entry name" value="TWO-COMPONENT HISTIDINE KINASE"/>
    <property type="match status" value="1"/>
</dbReference>
<dbReference type="SMART" id="SM00387">
    <property type="entry name" value="HATPase_c"/>
    <property type="match status" value="1"/>
</dbReference>
<feature type="transmembrane region" description="Helical" evidence="13">
    <location>
        <begin position="38"/>
        <end position="56"/>
    </location>
</feature>
<accession>A0A8J3B6R0</accession>
<reference evidence="15" key="1">
    <citation type="journal article" date="2014" name="Int. J. Syst. Evol. Microbiol.">
        <title>Complete genome sequence of Corynebacterium casei LMG S-19264T (=DSM 44701T), isolated from a smear-ripened cheese.</title>
        <authorList>
            <consortium name="US DOE Joint Genome Institute (JGI-PGF)"/>
            <person name="Walter F."/>
            <person name="Albersmeier A."/>
            <person name="Kalinowski J."/>
            <person name="Ruckert C."/>
        </authorList>
    </citation>
    <scope>NUCLEOTIDE SEQUENCE</scope>
    <source>
        <strain evidence="15">JCM 3090</strain>
    </source>
</reference>
<comment type="subcellular location">
    <subcellularLocation>
        <location evidence="2">Cell membrane</location>
    </subcellularLocation>
</comment>
<reference evidence="15" key="2">
    <citation type="submission" date="2020-09" db="EMBL/GenBank/DDBJ databases">
        <authorList>
            <person name="Sun Q."/>
            <person name="Ohkuma M."/>
        </authorList>
    </citation>
    <scope>NUCLEOTIDE SEQUENCE</scope>
    <source>
        <strain evidence="15">JCM 3090</strain>
    </source>
</reference>
<dbReference type="Pfam" id="PF00512">
    <property type="entry name" value="HisKA"/>
    <property type="match status" value="1"/>
</dbReference>
<dbReference type="Proteomes" id="UP000649739">
    <property type="component" value="Unassembled WGS sequence"/>
</dbReference>
<dbReference type="SUPFAM" id="SSF55781">
    <property type="entry name" value="GAF domain-like"/>
    <property type="match status" value="1"/>
</dbReference>
<evidence type="ECO:0000256" key="10">
    <source>
        <dbReference type="ARBA" id="ARBA00023012"/>
    </source>
</evidence>
<dbReference type="Pfam" id="PF02518">
    <property type="entry name" value="HATPase_c"/>
    <property type="match status" value="1"/>
</dbReference>
<dbReference type="Gene3D" id="1.10.287.130">
    <property type="match status" value="1"/>
</dbReference>
<gene>
    <name evidence="15" type="ORF">GCM10010123_29880</name>
</gene>
<feature type="transmembrane region" description="Helical" evidence="13">
    <location>
        <begin position="115"/>
        <end position="137"/>
    </location>
</feature>
<dbReference type="GO" id="GO:0005524">
    <property type="term" value="F:ATP binding"/>
    <property type="evidence" value="ECO:0007669"/>
    <property type="project" value="UniProtKB-KW"/>
</dbReference>
<dbReference type="CDD" id="cd00082">
    <property type="entry name" value="HisKA"/>
    <property type="match status" value="1"/>
</dbReference>
<evidence type="ECO:0000256" key="5">
    <source>
        <dbReference type="ARBA" id="ARBA00022553"/>
    </source>
</evidence>
<dbReference type="FunFam" id="3.30.565.10:FF:000023">
    <property type="entry name" value="PAS domain-containing sensor histidine kinase"/>
    <property type="match status" value="1"/>
</dbReference>
<dbReference type="InterPro" id="IPR036097">
    <property type="entry name" value="HisK_dim/P_sf"/>
</dbReference>
<dbReference type="InterPro" id="IPR050736">
    <property type="entry name" value="Sensor_HK_Regulatory"/>
</dbReference>
<evidence type="ECO:0000313" key="15">
    <source>
        <dbReference type="EMBL" id="GGJ97832.1"/>
    </source>
</evidence>
<dbReference type="InterPro" id="IPR004358">
    <property type="entry name" value="Sig_transdc_His_kin-like_C"/>
</dbReference>
<keyword evidence="5" id="KW-0597">Phosphoprotein</keyword>
<dbReference type="GO" id="GO:0005886">
    <property type="term" value="C:plasma membrane"/>
    <property type="evidence" value="ECO:0007669"/>
    <property type="project" value="UniProtKB-SubCell"/>
</dbReference>
<dbReference type="InterPro" id="IPR003661">
    <property type="entry name" value="HisK_dim/P_dom"/>
</dbReference>
<evidence type="ECO:0000256" key="11">
    <source>
        <dbReference type="ARBA" id="ARBA00023136"/>
    </source>
</evidence>
<dbReference type="Gene3D" id="3.30.565.10">
    <property type="entry name" value="Histidine kinase-like ATPase, C-terminal domain"/>
    <property type="match status" value="1"/>
</dbReference>
<dbReference type="SUPFAM" id="SSF47384">
    <property type="entry name" value="Homodimeric domain of signal transducing histidine kinase"/>
    <property type="match status" value="1"/>
</dbReference>
<comment type="catalytic activity">
    <reaction evidence="1">
        <text>ATP + protein L-histidine = ADP + protein N-phospho-L-histidine.</text>
        <dbReference type="EC" id="2.7.13.3"/>
    </reaction>
</comment>
<feature type="transmembrane region" description="Helical" evidence="13">
    <location>
        <begin position="6"/>
        <end position="26"/>
    </location>
</feature>
<keyword evidence="13" id="KW-1133">Transmembrane helix</keyword>
<keyword evidence="8" id="KW-0418">Kinase</keyword>
<evidence type="ECO:0000256" key="13">
    <source>
        <dbReference type="SAM" id="Phobius"/>
    </source>
</evidence>
<dbReference type="RefSeq" id="WP_189170761.1">
    <property type="nucleotide sequence ID" value="NZ_BMQB01000006.1"/>
</dbReference>
<keyword evidence="4" id="KW-1003">Cell membrane</keyword>
<evidence type="ECO:0000259" key="14">
    <source>
        <dbReference type="PROSITE" id="PS50109"/>
    </source>
</evidence>
<feature type="domain" description="Histidine kinase" evidence="14">
    <location>
        <begin position="425"/>
        <end position="639"/>
    </location>
</feature>
<dbReference type="InterPro" id="IPR005467">
    <property type="entry name" value="His_kinase_dom"/>
</dbReference>
<dbReference type="GO" id="GO:0000155">
    <property type="term" value="F:phosphorelay sensor kinase activity"/>
    <property type="evidence" value="ECO:0007669"/>
    <property type="project" value="InterPro"/>
</dbReference>
<evidence type="ECO:0000256" key="9">
    <source>
        <dbReference type="ARBA" id="ARBA00022840"/>
    </source>
</evidence>
<dbReference type="PRINTS" id="PR00344">
    <property type="entry name" value="BCTRLSENSOR"/>
</dbReference>
<dbReference type="InterPro" id="IPR003594">
    <property type="entry name" value="HATPase_dom"/>
</dbReference>